<dbReference type="Proteomes" id="UP000007799">
    <property type="component" value="Unassembled WGS sequence"/>
</dbReference>
<evidence type="ECO:0000256" key="8">
    <source>
        <dbReference type="ARBA" id="ARBA00023286"/>
    </source>
</evidence>
<dbReference type="EMBL" id="GL832978">
    <property type="protein sequence ID" value="EGD77431.1"/>
    <property type="molecule type" value="Genomic_DNA"/>
</dbReference>
<dbReference type="KEGG" id="sre:PTSG_08528"/>
<evidence type="ECO:0000256" key="1">
    <source>
        <dbReference type="ARBA" id="ARBA00004308"/>
    </source>
</evidence>
<dbReference type="GeneID" id="16070872"/>
<evidence type="ECO:0000256" key="6">
    <source>
        <dbReference type="ARBA" id="ARBA00023065"/>
    </source>
</evidence>
<dbReference type="InterPro" id="IPR059116">
    <property type="entry name" value="P2X_receptor"/>
</dbReference>
<keyword evidence="8" id="KW-1071">Ligand-gated ion channel</keyword>
<dbReference type="GO" id="GO:0016020">
    <property type="term" value="C:membrane"/>
    <property type="evidence" value="ECO:0007669"/>
    <property type="project" value="TreeGrafter"/>
</dbReference>
<proteinExistence type="inferred from homology"/>
<dbReference type="Pfam" id="PF00864">
    <property type="entry name" value="P2X_receptor"/>
    <property type="match status" value="1"/>
</dbReference>
<name>F2UJY2_SALR5</name>
<organism evidence="12">
    <name type="scientific">Salpingoeca rosetta (strain ATCC 50818 / BSB-021)</name>
    <dbReference type="NCBI Taxonomy" id="946362"/>
    <lineage>
        <taxon>Eukaryota</taxon>
        <taxon>Choanoflagellata</taxon>
        <taxon>Craspedida</taxon>
        <taxon>Salpingoecidae</taxon>
        <taxon>Salpingoeca</taxon>
    </lineage>
</organism>
<dbReference type="PANTHER" id="PTHR10125">
    <property type="entry name" value="P2X PURINOCEPTOR"/>
    <property type="match status" value="1"/>
</dbReference>
<keyword evidence="6" id="KW-0406">Ion transport</keyword>
<reference evidence="11" key="1">
    <citation type="submission" date="2009-08" db="EMBL/GenBank/DDBJ databases">
        <title>Annotation of Salpingoeca rosetta.</title>
        <authorList>
            <consortium name="The Broad Institute Genome Sequencing Platform"/>
            <person name="Russ C."/>
            <person name="Cuomo C."/>
            <person name="Burger G."/>
            <person name="Gray M.W."/>
            <person name="Holland P.W.H."/>
            <person name="King N."/>
            <person name="Lang F.B.F."/>
            <person name="Roger A.J."/>
            <person name="Ruiz-Trillo I."/>
            <person name="Young S.K."/>
            <person name="Zeng Q."/>
            <person name="Gargeya S."/>
            <person name="Alvarado L."/>
            <person name="Berlin A."/>
            <person name="Chapman S.B."/>
            <person name="Chen Z."/>
            <person name="Freedman E."/>
            <person name="Gellesch M."/>
            <person name="Goldberg J."/>
            <person name="Griggs A."/>
            <person name="Gujja S."/>
            <person name="Heilman E."/>
            <person name="Heiman D."/>
            <person name="Howarth C."/>
            <person name="Mehta T."/>
            <person name="Neiman D."/>
            <person name="Pearson M."/>
            <person name="Roberts A."/>
            <person name="Saif S."/>
            <person name="Shea T."/>
            <person name="Shenoy N."/>
            <person name="Sisk P."/>
            <person name="Stolte C."/>
            <person name="Sykes S."/>
            <person name="White J."/>
            <person name="Yandava C."/>
            <person name="Haas B."/>
            <person name="Nusbaum C."/>
            <person name="Birren B."/>
        </authorList>
    </citation>
    <scope>NUCLEOTIDE SEQUENCE [LARGE SCALE GENOMIC DNA]</scope>
    <source>
        <strain evidence="11">ATCC 50818</strain>
    </source>
</reference>
<evidence type="ECO:0000256" key="9">
    <source>
        <dbReference type="ARBA" id="ARBA00023303"/>
    </source>
</evidence>
<evidence type="ECO:0000256" key="10">
    <source>
        <dbReference type="SAM" id="Phobius"/>
    </source>
</evidence>
<evidence type="ECO:0000256" key="7">
    <source>
        <dbReference type="ARBA" id="ARBA00023136"/>
    </source>
</evidence>
<dbReference type="GO" id="GO:0070588">
    <property type="term" value="P:calcium ion transmembrane transport"/>
    <property type="evidence" value="ECO:0007669"/>
    <property type="project" value="TreeGrafter"/>
</dbReference>
<dbReference type="GO" id="GO:0007165">
    <property type="term" value="P:signal transduction"/>
    <property type="evidence" value="ECO:0007669"/>
    <property type="project" value="UniProtKB-ARBA"/>
</dbReference>
<evidence type="ECO:0000256" key="2">
    <source>
        <dbReference type="ARBA" id="ARBA00009848"/>
    </source>
</evidence>
<dbReference type="RefSeq" id="XP_004990319.1">
    <property type="nucleotide sequence ID" value="XM_004990262.1"/>
</dbReference>
<dbReference type="OrthoDB" id="494673at2759"/>
<dbReference type="InParanoid" id="F2UJY2"/>
<feature type="transmembrane region" description="Helical" evidence="10">
    <location>
        <begin position="84"/>
        <end position="109"/>
    </location>
</feature>
<comment type="similarity">
    <text evidence="2">Belongs to the P2X receptor family.</text>
</comment>
<keyword evidence="9" id="KW-0407">Ion channel</keyword>
<dbReference type="STRING" id="946362.F2UJY2"/>
<dbReference type="GO" id="GO:0012505">
    <property type="term" value="C:endomembrane system"/>
    <property type="evidence" value="ECO:0007669"/>
    <property type="project" value="UniProtKB-SubCell"/>
</dbReference>
<evidence type="ECO:0000313" key="12">
    <source>
        <dbReference type="Proteomes" id="UP000007799"/>
    </source>
</evidence>
<evidence type="ECO:0000256" key="3">
    <source>
        <dbReference type="ARBA" id="ARBA00022448"/>
    </source>
</evidence>
<gene>
    <name evidence="11" type="ORF">PTSG_08528</name>
</gene>
<evidence type="ECO:0000313" key="11">
    <source>
        <dbReference type="EMBL" id="EGD77431.1"/>
    </source>
</evidence>
<keyword evidence="3" id="KW-0813">Transport</keyword>
<dbReference type="GO" id="GO:0015267">
    <property type="term" value="F:channel activity"/>
    <property type="evidence" value="ECO:0007669"/>
    <property type="project" value="UniProtKB-ARBA"/>
</dbReference>
<keyword evidence="4 10" id="KW-0812">Transmembrane</keyword>
<evidence type="ECO:0000256" key="5">
    <source>
        <dbReference type="ARBA" id="ARBA00022989"/>
    </source>
</evidence>
<accession>F2UJY2</accession>
<keyword evidence="5 10" id="KW-1133">Transmembrane helix</keyword>
<evidence type="ECO:0000256" key="4">
    <source>
        <dbReference type="ARBA" id="ARBA00022692"/>
    </source>
</evidence>
<comment type="subcellular location">
    <subcellularLocation>
        <location evidence="1">Endomembrane system</location>
    </subcellularLocation>
</comment>
<dbReference type="PANTHER" id="PTHR10125:SF31">
    <property type="entry name" value="P2X RECEPTOR E"/>
    <property type="match status" value="1"/>
</dbReference>
<keyword evidence="12" id="KW-1185">Reference proteome</keyword>
<protein>
    <submittedName>
        <fullName evidence="11">Uncharacterized protein</fullName>
    </submittedName>
</protein>
<keyword evidence="7 10" id="KW-0472">Membrane</keyword>
<dbReference type="AlphaFoldDB" id="F2UJY2"/>
<sequence>METANNTIDPSIDCRTDFFVHGCSYEMVGSSDLRYSYQPRTLNDAEFKVEQVRTFNNGRQRQILNRHGARLIFVQTGELGQFDFLTLMTTIVTGLALLAVATTITNFIMTRLLAFKDLYRAHKYEVTEDFSVWRGMEKDERSRRLVIARDLATNGAEAEDRCGVTVAEPAFLQDLDDSEV</sequence>
<dbReference type="Gene3D" id="1.10.287.940">
    <property type="entry name" value="atp-gated p2x4 ion channel"/>
    <property type="match status" value="1"/>
</dbReference>